<feature type="compositionally biased region" description="Low complexity" evidence="1">
    <location>
        <begin position="53"/>
        <end position="70"/>
    </location>
</feature>
<keyword evidence="2" id="KW-0812">Transmembrane</keyword>
<comment type="caution">
    <text evidence="3">The sequence shown here is derived from an EMBL/GenBank/DDBJ whole genome shotgun (WGS) entry which is preliminary data.</text>
</comment>
<evidence type="ECO:0000313" key="4">
    <source>
        <dbReference type="Proteomes" id="UP001367316"/>
    </source>
</evidence>
<accession>A0ABR1MZV3</accession>
<gene>
    <name evidence="3" type="ORF">JOL62DRAFT_245380</name>
</gene>
<organism evidence="3 4">
    <name type="scientific">Phyllosticta paracitricarpa</name>
    <dbReference type="NCBI Taxonomy" id="2016321"/>
    <lineage>
        <taxon>Eukaryota</taxon>
        <taxon>Fungi</taxon>
        <taxon>Dikarya</taxon>
        <taxon>Ascomycota</taxon>
        <taxon>Pezizomycotina</taxon>
        <taxon>Dothideomycetes</taxon>
        <taxon>Dothideomycetes incertae sedis</taxon>
        <taxon>Botryosphaeriales</taxon>
        <taxon>Phyllostictaceae</taxon>
        <taxon>Phyllosticta</taxon>
    </lineage>
</organism>
<reference evidence="3 4" key="1">
    <citation type="submission" date="2024-04" db="EMBL/GenBank/DDBJ databases">
        <title>Phyllosticta paracitricarpa is synonymous to the EU quarantine fungus P. citricarpa based on phylogenomic analyses.</title>
        <authorList>
            <consortium name="Lawrence Berkeley National Laboratory"/>
            <person name="Van ingen-buijs V.A."/>
            <person name="Van westerhoven A.C."/>
            <person name="Haridas S."/>
            <person name="Skiadas P."/>
            <person name="Martin F."/>
            <person name="Groenewald J.Z."/>
            <person name="Crous P.W."/>
            <person name="Seidl M.F."/>
        </authorList>
    </citation>
    <scope>NUCLEOTIDE SEQUENCE [LARGE SCALE GENOMIC DNA]</scope>
    <source>
        <strain evidence="3 4">CBS 141358</strain>
    </source>
</reference>
<feature type="region of interest" description="Disordered" evidence="1">
    <location>
        <begin position="32"/>
        <end position="142"/>
    </location>
</feature>
<name>A0ABR1MZV3_9PEZI</name>
<sequence length="142" mass="15157">MSGGGDVWLLLLLRLLLLLLVVVVTVVSFIPDSASTSAPDPPPQRRHPSAQTRSQSVSRSYNSPSSIPSIDAHLTHSPRPIQSPSNFAGHPSSPVHSTPLHSTTTSAHQRSDTIRTQAPSSGSTSDDAGRVRAAAQRLKRVW</sequence>
<keyword evidence="2" id="KW-1133">Transmembrane helix</keyword>
<evidence type="ECO:0000256" key="2">
    <source>
        <dbReference type="SAM" id="Phobius"/>
    </source>
</evidence>
<feature type="compositionally biased region" description="Polar residues" evidence="1">
    <location>
        <begin position="94"/>
        <end position="126"/>
    </location>
</feature>
<dbReference type="EMBL" id="JBBPBF010000031">
    <property type="protein sequence ID" value="KAK7608099.1"/>
    <property type="molecule type" value="Genomic_DNA"/>
</dbReference>
<keyword evidence="2" id="KW-0472">Membrane</keyword>
<proteinExistence type="predicted"/>
<protein>
    <submittedName>
        <fullName evidence="3">Uncharacterized protein</fullName>
    </submittedName>
</protein>
<keyword evidence="4" id="KW-1185">Reference proteome</keyword>
<feature type="transmembrane region" description="Helical" evidence="2">
    <location>
        <begin position="7"/>
        <end position="30"/>
    </location>
</feature>
<evidence type="ECO:0000256" key="1">
    <source>
        <dbReference type="SAM" id="MobiDB-lite"/>
    </source>
</evidence>
<evidence type="ECO:0000313" key="3">
    <source>
        <dbReference type="EMBL" id="KAK7608099.1"/>
    </source>
</evidence>
<dbReference type="Proteomes" id="UP001367316">
    <property type="component" value="Unassembled WGS sequence"/>
</dbReference>